<dbReference type="AlphaFoldDB" id="B9S7M0"/>
<dbReference type="STRING" id="3988.B9S7M0"/>
<feature type="compositionally biased region" description="Low complexity" evidence="1">
    <location>
        <begin position="398"/>
        <end position="410"/>
    </location>
</feature>
<feature type="region of interest" description="Disordered" evidence="1">
    <location>
        <begin position="105"/>
        <end position="146"/>
    </location>
</feature>
<dbReference type="EMBL" id="EQ973886">
    <property type="protein sequence ID" value="EEF40393.1"/>
    <property type="molecule type" value="Genomic_DNA"/>
</dbReference>
<feature type="compositionally biased region" description="Basic and acidic residues" evidence="1">
    <location>
        <begin position="415"/>
        <end position="426"/>
    </location>
</feature>
<reference evidence="3" key="1">
    <citation type="journal article" date="2010" name="Nat. Biotechnol.">
        <title>Draft genome sequence of the oilseed species Ricinus communis.</title>
        <authorList>
            <person name="Chan A.P."/>
            <person name="Crabtree J."/>
            <person name="Zhao Q."/>
            <person name="Lorenzi H."/>
            <person name="Orvis J."/>
            <person name="Puiu D."/>
            <person name="Melake-Berhan A."/>
            <person name="Jones K.M."/>
            <person name="Redman J."/>
            <person name="Chen G."/>
            <person name="Cahoon E.B."/>
            <person name="Gedil M."/>
            <person name="Stanke M."/>
            <person name="Haas B.J."/>
            <person name="Wortman J.R."/>
            <person name="Fraser-Liggett C.M."/>
            <person name="Ravel J."/>
            <person name="Rabinowicz P.D."/>
        </authorList>
    </citation>
    <scope>NUCLEOTIDE SEQUENCE [LARGE SCALE GENOMIC DNA]</scope>
    <source>
        <strain evidence="3">cv. Hale</strain>
    </source>
</reference>
<feature type="region of interest" description="Disordered" evidence="1">
    <location>
        <begin position="324"/>
        <end position="343"/>
    </location>
</feature>
<dbReference type="KEGG" id="rcu:8258637"/>
<protein>
    <submittedName>
        <fullName evidence="2">Uncharacterized protein</fullName>
    </submittedName>
</protein>
<dbReference type="PANTHER" id="PTHR33318">
    <property type="entry name" value="ASPARTYL/GLUTAMYL-TRNA(ASN/GLN) AMIDOTRANSFERASE SUBUNIT"/>
    <property type="match status" value="1"/>
</dbReference>
<dbReference type="GO" id="GO:0007142">
    <property type="term" value="P:male meiosis II"/>
    <property type="evidence" value="ECO:0007669"/>
    <property type="project" value="InterPro"/>
</dbReference>
<dbReference type="OrthoDB" id="1925835at2759"/>
<dbReference type="eggNOG" id="ENOG502RZ14">
    <property type="taxonomic scope" value="Eukaryota"/>
</dbReference>
<evidence type="ECO:0000313" key="3">
    <source>
        <dbReference type="Proteomes" id="UP000008311"/>
    </source>
</evidence>
<feature type="compositionally biased region" description="Polar residues" evidence="1">
    <location>
        <begin position="132"/>
        <end position="146"/>
    </location>
</feature>
<feature type="region of interest" description="Disordered" evidence="1">
    <location>
        <begin position="367"/>
        <end position="426"/>
    </location>
</feature>
<evidence type="ECO:0000313" key="2">
    <source>
        <dbReference type="EMBL" id="EEF40393.1"/>
    </source>
</evidence>
<dbReference type="Proteomes" id="UP000008311">
    <property type="component" value="Unassembled WGS sequence"/>
</dbReference>
<keyword evidence="3" id="KW-1185">Reference proteome</keyword>
<sequence length="450" mass="49830">MRCFLACFNSSKHTKQRHLMNPAAGPAEDDLHKDGVNEVLQLDFTIAKQQVIEEPLIIIDPITIEPKEKLEEQLSNNEKKKVSFDLNARVYEALSAEEATNTILVQNNVKKESENKEEEEEASNESKSISNLISSNGTSYPPNHRYQNYTEEECEDIDLQDSHFDGGSEHMGSDSQFLVQEESSESLFSLSIDSRKQVYEAEVGEKEVTSPMPKCGSSREELKAIGSNQNAQFRNQNVDSVLNSVENLPQRKAIKARAILLPDHLDKENIDVEQNFGAHMSPEPSFKVLTNNSKADVDQKKLSGQEIAVDTSLSSWLGESATTPLSKGSANSIGNSPSQRTIPPKIHEAGPILGELTVKELEQVSVSTSPRRARSKTPESPVIGTIGSYWSHTGQTIDSDSGSSSSKGMSNTTKENGEDERRKWNCEPLEARLDRIVDQVLTRSDRVTAL</sequence>
<feature type="compositionally biased region" description="Polar residues" evidence="1">
    <location>
        <begin position="388"/>
        <end position="397"/>
    </location>
</feature>
<dbReference type="InParanoid" id="B9S7M0"/>
<proteinExistence type="predicted"/>
<gene>
    <name evidence="2" type="ORF">RCOM_0609610</name>
</gene>
<name>B9S7M0_RICCO</name>
<accession>B9S7M0</accession>
<feature type="compositionally biased region" description="Polar residues" evidence="1">
    <location>
        <begin position="324"/>
        <end position="341"/>
    </location>
</feature>
<dbReference type="PANTHER" id="PTHR33318:SF22">
    <property type="entry name" value="SUPPRESSOR PROTEIN SRP40-LIKE ISOFORM X1"/>
    <property type="match status" value="1"/>
</dbReference>
<dbReference type="InterPro" id="IPR039300">
    <property type="entry name" value="JASON"/>
</dbReference>
<organism evidence="2 3">
    <name type="scientific">Ricinus communis</name>
    <name type="common">Castor bean</name>
    <dbReference type="NCBI Taxonomy" id="3988"/>
    <lineage>
        <taxon>Eukaryota</taxon>
        <taxon>Viridiplantae</taxon>
        <taxon>Streptophyta</taxon>
        <taxon>Embryophyta</taxon>
        <taxon>Tracheophyta</taxon>
        <taxon>Spermatophyta</taxon>
        <taxon>Magnoliopsida</taxon>
        <taxon>eudicotyledons</taxon>
        <taxon>Gunneridae</taxon>
        <taxon>Pentapetalae</taxon>
        <taxon>rosids</taxon>
        <taxon>fabids</taxon>
        <taxon>Malpighiales</taxon>
        <taxon>Euphorbiaceae</taxon>
        <taxon>Acalyphoideae</taxon>
        <taxon>Acalypheae</taxon>
        <taxon>Ricinus</taxon>
    </lineage>
</organism>
<evidence type="ECO:0000256" key="1">
    <source>
        <dbReference type="SAM" id="MobiDB-lite"/>
    </source>
</evidence>